<gene>
    <name evidence="1" type="ORF">THII_2983</name>
</gene>
<dbReference type="OrthoDB" id="5766125at2"/>
<name>A0A090AP67_9GAMM</name>
<accession>A0A090AP67</accession>
<dbReference type="PANTHER" id="PTHR34235">
    <property type="entry name" value="SLR1203 PROTEIN-RELATED"/>
    <property type="match status" value="1"/>
</dbReference>
<keyword evidence="2" id="KW-1185">Reference proteome</keyword>
<dbReference type="EMBL" id="AP014633">
    <property type="protein sequence ID" value="BAP57280.1"/>
    <property type="molecule type" value="Genomic_DNA"/>
</dbReference>
<sequence>MSKTIDYETDLYAWALHHAELLRQGRFAELDVEHLIEELESMGKNNQRELVSRLKILLAHLLKWQYQPTHRGRSWQRSIDEQRIQIKDLLTANPSLTSQLVAAITNAYPDAVKLATKETRIPQTHFPQKCFYSIEQLFDEEFYPTN</sequence>
<dbReference type="AlphaFoldDB" id="A0A090AP67"/>
<dbReference type="Proteomes" id="UP000031623">
    <property type="component" value="Chromosome"/>
</dbReference>
<protein>
    <recommendedName>
        <fullName evidence="3">DUF29 domain-containing protein</fullName>
    </recommendedName>
</protein>
<dbReference type="InterPro" id="IPR002636">
    <property type="entry name" value="DUF29"/>
</dbReference>
<reference evidence="1 2" key="1">
    <citation type="journal article" date="2014" name="ISME J.">
        <title>Ecophysiology of Thioploca ingrica as revealed by the complete genome sequence supplemented with proteomic evidence.</title>
        <authorList>
            <person name="Kojima H."/>
            <person name="Ogura Y."/>
            <person name="Yamamoto N."/>
            <person name="Togashi T."/>
            <person name="Mori H."/>
            <person name="Watanabe T."/>
            <person name="Nemoto F."/>
            <person name="Kurokawa K."/>
            <person name="Hayashi T."/>
            <person name="Fukui M."/>
        </authorList>
    </citation>
    <scope>NUCLEOTIDE SEQUENCE [LARGE SCALE GENOMIC DNA]</scope>
</reference>
<dbReference type="Gene3D" id="1.20.1220.20">
    <property type="entry name" value="Uncharcterised protein PF01724"/>
    <property type="match status" value="1"/>
</dbReference>
<evidence type="ECO:0000313" key="2">
    <source>
        <dbReference type="Proteomes" id="UP000031623"/>
    </source>
</evidence>
<dbReference type="Pfam" id="PF01724">
    <property type="entry name" value="DUF29"/>
    <property type="match status" value="1"/>
</dbReference>
<evidence type="ECO:0000313" key="1">
    <source>
        <dbReference type="EMBL" id="BAP57280.1"/>
    </source>
</evidence>
<evidence type="ECO:0008006" key="3">
    <source>
        <dbReference type="Google" id="ProtNLM"/>
    </source>
</evidence>
<dbReference type="HOGENOM" id="CLU_116670_0_2_6"/>
<dbReference type="STRING" id="40754.THII_2983"/>
<proteinExistence type="predicted"/>
<dbReference type="KEGG" id="tig:THII_2983"/>
<organism evidence="1 2">
    <name type="scientific">Thioploca ingrica</name>
    <dbReference type="NCBI Taxonomy" id="40754"/>
    <lineage>
        <taxon>Bacteria</taxon>
        <taxon>Pseudomonadati</taxon>
        <taxon>Pseudomonadota</taxon>
        <taxon>Gammaproteobacteria</taxon>
        <taxon>Thiotrichales</taxon>
        <taxon>Thiotrichaceae</taxon>
        <taxon>Thioploca</taxon>
    </lineage>
</organism>